<name>A0A150IQ93_9EURY</name>
<reference evidence="2 3" key="1">
    <citation type="journal article" date="2016" name="ISME J.">
        <title>Chasing the elusive Euryarchaeota class WSA2: genomes reveal a uniquely fastidious methyl-reducing methanogen.</title>
        <authorList>
            <person name="Nobu M.K."/>
            <person name="Narihiro T."/>
            <person name="Kuroda K."/>
            <person name="Mei R."/>
            <person name="Liu W.T."/>
        </authorList>
    </citation>
    <scope>NUCLEOTIDE SEQUENCE [LARGE SCALE GENOMIC DNA]</scope>
    <source>
        <strain evidence="2">U1lsi0528_Bin089</strain>
    </source>
</reference>
<proteinExistence type="predicted"/>
<feature type="transmembrane region" description="Helical" evidence="1">
    <location>
        <begin position="306"/>
        <end position="328"/>
    </location>
</feature>
<evidence type="ECO:0000313" key="3">
    <source>
        <dbReference type="Proteomes" id="UP000075578"/>
    </source>
</evidence>
<sequence>MAKKRVAKKNPKAIKRRFPLKTMLGAMLIFLTLFNTMVIVDQIWDIDLRNGASVFNGNLKGGETNVQINPLDVTFSQGNKGAMSGQMVPIEMTVSNGFSTKMVKTRLTLIVEDKVIDSVEIPNSQDTFIGPGQSIPIIAQFEMPKTSDTYVGVVIREEVRVYEGDGSYIGTYTKDHFTNVQYLGECSYPCIPTLETNPLASLEGFKIPDLTKYGFPKELQETLNRTVYGIPIWILGLIGIGLVFVVPNLKTQKDPRDDIALRDLNDRRVNRKIDQLTQIIKEDTESQLYIDDRIERTNNWKDLKEIVILGALAAGVLIAIFIATKYGMLPK</sequence>
<keyword evidence="1" id="KW-0472">Membrane</keyword>
<dbReference type="Proteomes" id="UP000075578">
    <property type="component" value="Unassembled WGS sequence"/>
</dbReference>
<gene>
    <name evidence="2" type="ORF">AMQ74_01726</name>
</gene>
<protein>
    <submittedName>
        <fullName evidence="2">Uncharacterized protein</fullName>
    </submittedName>
</protein>
<accession>A0A150IQ93</accession>
<keyword evidence="1" id="KW-0812">Transmembrane</keyword>
<keyword evidence="1" id="KW-1133">Transmembrane helix</keyword>
<feature type="transmembrane region" description="Helical" evidence="1">
    <location>
        <begin position="227"/>
        <end position="246"/>
    </location>
</feature>
<organism evidence="2 3">
    <name type="scientific">Candidatus Methanofastidiosum methylothiophilum</name>
    <dbReference type="NCBI Taxonomy" id="1705564"/>
    <lineage>
        <taxon>Archaea</taxon>
        <taxon>Methanobacteriati</taxon>
        <taxon>Methanobacteriota</taxon>
        <taxon>Stenosarchaea group</taxon>
        <taxon>Candidatus Methanofastidiosia</taxon>
        <taxon>Candidatus Methanofastidiosales</taxon>
        <taxon>Candidatus Methanofastidiosaceae</taxon>
        <taxon>Candidatus Methanofastidiosum</taxon>
    </lineage>
</organism>
<dbReference type="AlphaFoldDB" id="A0A150IQ93"/>
<evidence type="ECO:0000313" key="2">
    <source>
        <dbReference type="EMBL" id="KYC46995.1"/>
    </source>
</evidence>
<comment type="caution">
    <text evidence="2">The sequence shown here is derived from an EMBL/GenBank/DDBJ whole genome shotgun (WGS) entry which is preliminary data.</text>
</comment>
<dbReference type="EMBL" id="LNGD01000171">
    <property type="protein sequence ID" value="KYC46995.1"/>
    <property type="molecule type" value="Genomic_DNA"/>
</dbReference>
<evidence type="ECO:0000256" key="1">
    <source>
        <dbReference type="SAM" id="Phobius"/>
    </source>
</evidence>